<proteinExistence type="predicted"/>
<keyword evidence="1" id="KW-0732">Signal</keyword>
<evidence type="ECO:0000313" key="4">
    <source>
        <dbReference type="Proteomes" id="UP001595906"/>
    </source>
</evidence>
<reference evidence="4" key="1">
    <citation type="journal article" date="2019" name="Int. J. Syst. Evol. Microbiol.">
        <title>The Global Catalogue of Microorganisms (GCM) 10K type strain sequencing project: providing services to taxonomists for standard genome sequencing and annotation.</title>
        <authorList>
            <consortium name="The Broad Institute Genomics Platform"/>
            <consortium name="The Broad Institute Genome Sequencing Center for Infectious Disease"/>
            <person name="Wu L."/>
            <person name="Ma J."/>
        </authorList>
    </citation>
    <scope>NUCLEOTIDE SEQUENCE [LARGE SCALE GENOMIC DNA]</scope>
    <source>
        <strain evidence="4">CECT 8010</strain>
    </source>
</reference>
<protein>
    <submittedName>
        <fullName evidence="3">PPC domain-containing DNA-binding protein</fullName>
    </submittedName>
</protein>
<feature type="domain" description="PPC" evidence="2">
    <location>
        <begin position="40"/>
        <end position="179"/>
    </location>
</feature>
<keyword evidence="3" id="KW-0238">DNA-binding</keyword>
<dbReference type="InterPro" id="IPR005175">
    <property type="entry name" value="PPC_dom"/>
</dbReference>
<feature type="signal peptide" evidence="1">
    <location>
        <begin position="1"/>
        <end position="21"/>
    </location>
</feature>
<evidence type="ECO:0000313" key="3">
    <source>
        <dbReference type="EMBL" id="MFC4232666.1"/>
    </source>
</evidence>
<name>A0ABV8Q0B0_9BACT</name>
<dbReference type="PANTHER" id="PTHR34988">
    <property type="entry name" value="PROTEIN, PUTATIVE-RELATED"/>
    <property type="match status" value="1"/>
</dbReference>
<dbReference type="CDD" id="cd11378">
    <property type="entry name" value="DUF296"/>
    <property type="match status" value="1"/>
</dbReference>
<sequence length="179" mass="20104">MPIKYLCFLLILTCTVNRVTAQDTLKQPINKEVDTELDYRKDGNGYLLVLKSGQPVIASLNAFMAKEKLPGASITAIGAVKAVTVAYYNIDEKRYVYQTFNPSMEVISLTGNLGYFENKPIVHSHIALAGPDYKLYGGHLKEATVSLILEIFITPTTKPITREWNKDFPEIRTMTPMKE</sequence>
<dbReference type="RefSeq" id="WP_379014612.1">
    <property type="nucleotide sequence ID" value="NZ_JBHSDC010000024.1"/>
</dbReference>
<gene>
    <name evidence="3" type="ORF">ACFOW1_12255</name>
</gene>
<dbReference type="EMBL" id="JBHSDC010000024">
    <property type="protein sequence ID" value="MFC4232666.1"/>
    <property type="molecule type" value="Genomic_DNA"/>
</dbReference>
<evidence type="ECO:0000259" key="2">
    <source>
        <dbReference type="PROSITE" id="PS51742"/>
    </source>
</evidence>
<accession>A0ABV8Q0B0</accession>
<dbReference type="Gene3D" id="3.30.1330.80">
    <property type="entry name" value="Hypothetical protein, similar to alpha- acetolactate decarboxylase, domain 2"/>
    <property type="match status" value="1"/>
</dbReference>
<dbReference type="SUPFAM" id="SSF117856">
    <property type="entry name" value="AF0104/ALDC/Ptd012-like"/>
    <property type="match status" value="1"/>
</dbReference>
<dbReference type="Pfam" id="PF03479">
    <property type="entry name" value="PCC"/>
    <property type="match status" value="1"/>
</dbReference>
<dbReference type="PANTHER" id="PTHR34988:SF1">
    <property type="entry name" value="DNA-BINDING PROTEIN"/>
    <property type="match status" value="1"/>
</dbReference>
<dbReference type="Proteomes" id="UP001595906">
    <property type="component" value="Unassembled WGS sequence"/>
</dbReference>
<dbReference type="PROSITE" id="PS51742">
    <property type="entry name" value="PPC"/>
    <property type="match status" value="1"/>
</dbReference>
<comment type="caution">
    <text evidence="3">The sequence shown here is derived from an EMBL/GenBank/DDBJ whole genome shotgun (WGS) entry which is preliminary data.</text>
</comment>
<evidence type="ECO:0000256" key="1">
    <source>
        <dbReference type="SAM" id="SignalP"/>
    </source>
</evidence>
<feature type="chain" id="PRO_5047145926" evidence="1">
    <location>
        <begin position="22"/>
        <end position="179"/>
    </location>
</feature>
<dbReference type="GO" id="GO:0003677">
    <property type="term" value="F:DNA binding"/>
    <property type="evidence" value="ECO:0007669"/>
    <property type="project" value="UniProtKB-KW"/>
</dbReference>
<organism evidence="3 4">
    <name type="scientific">Parasediminibacterium paludis</name>
    <dbReference type="NCBI Taxonomy" id="908966"/>
    <lineage>
        <taxon>Bacteria</taxon>
        <taxon>Pseudomonadati</taxon>
        <taxon>Bacteroidota</taxon>
        <taxon>Chitinophagia</taxon>
        <taxon>Chitinophagales</taxon>
        <taxon>Chitinophagaceae</taxon>
        <taxon>Parasediminibacterium</taxon>
    </lineage>
</organism>
<keyword evidence="4" id="KW-1185">Reference proteome</keyword>